<dbReference type="PANTHER" id="PTHR24342">
    <property type="entry name" value="SERINE/THREONINE-PROTEIN KINASE 17"/>
    <property type="match status" value="1"/>
</dbReference>
<dbReference type="SUPFAM" id="SSF56112">
    <property type="entry name" value="Protein kinase-like (PK-like)"/>
    <property type="match status" value="1"/>
</dbReference>
<dbReference type="EnsemblMetazoa" id="CapteT163463">
    <property type="protein sequence ID" value="CapteP163463"/>
    <property type="gene ID" value="CapteG163463"/>
</dbReference>
<dbReference type="SMART" id="SM00220">
    <property type="entry name" value="S_TKc"/>
    <property type="match status" value="1"/>
</dbReference>
<name>R7VCU6_CAPTE</name>
<dbReference type="OrthoDB" id="10260894at2759"/>
<reference evidence="9" key="3">
    <citation type="submission" date="2015-06" db="UniProtKB">
        <authorList>
            <consortium name="EnsemblMetazoa"/>
        </authorList>
    </citation>
    <scope>IDENTIFICATION</scope>
</reference>
<dbReference type="FunFam" id="1.10.510.10:FF:000594">
    <property type="entry name" value="Myosin light chain kinase isoform-III"/>
    <property type="match status" value="1"/>
</dbReference>
<dbReference type="EMBL" id="AMQN01000602">
    <property type="status" value="NOT_ANNOTATED_CDS"/>
    <property type="molecule type" value="Genomic_DNA"/>
</dbReference>
<dbReference type="STRING" id="283909.R7VCU6"/>
<keyword evidence="5" id="KW-0067">ATP-binding</keyword>
<feature type="domain" description="Protein kinase" evidence="7">
    <location>
        <begin position="1"/>
        <end position="207"/>
    </location>
</feature>
<evidence type="ECO:0000313" key="9">
    <source>
        <dbReference type="EnsemblMetazoa" id="CapteP163463"/>
    </source>
</evidence>
<protein>
    <recommendedName>
        <fullName evidence="7">Protein kinase domain-containing protein</fullName>
    </recommendedName>
</protein>
<keyword evidence="1" id="KW-0723">Serine/threonine-protein kinase</keyword>
<sequence length="528" mass="59095">MKKLQHRRLIQLYQAFESKTEMCLILEIIYGGELFDRVISEDFLLTEKACQCFIRQICEGLEYMHTCSIIHLDMKPENILCISQTGNRIKIIDFGLAREWNPKRDLRVLFGTPEFMAPEVVQYEPITFATDMWSVGVISYVLLSGLSPFMGDTDADTLQNVIDGDYDFDYPEFEAISSDAKDLVSKLLVKQNTNRLSARECLDHSWLQRKPPPLSPSLDLSKKRLKTFVYRRKWQKIVNAIIALKRMGVQLKALRKSSLENIESGMSILSPELLAALNEEEEKKKKKKKAVDEASNKTATAPPPEVEKAPAKKGFFQLGRKKSSKEKSSKPKKGSDGQIPSEPSVNEEEAPKAKTKPKEGGFFNMLKKQRDCTKDTHAKSKAEKPTLAVKPNVISKPPPTTPTSPSSPTPSTKPETAASKLAKQRPLQRDNSLRRSTKVSKQGGKGEQYVKLKSLKKQDKEDEIAASTPNLAAAKSNGLDSNIVRVPSSGFATISRVKDRIKFLEQKGTPPAPDVRWKKTKSAQDSAS</sequence>
<evidence type="ECO:0000256" key="2">
    <source>
        <dbReference type="ARBA" id="ARBA00022679"/>
    </source>
</evidence>
<evidence type="ECO:0000313" key="8">
    <source>
        <dbReference type="EMBL" id="ELU16387.1"/>
    </source>
</evidence>
<evidence type="ECO:0000256" key="1">
    <source>
        <dbReference type="ARBA" id="ARBA00022527"/>
    </source>
</evidence>
<feature type="compositionally biased region" description="Basic and acidic residues" evidence="6">
    <location>
        <begin position="349"/>
        <end position="359"/>
    </location>
</feature>
<dbReference type="GO" id="GO:0035556">
    <property type="term" value="P:intracellular signal transduction"/>
    <property type="evidence" value="ECO:0007669"/>
    <property type="project" value="TreeGrafter"/>
</dbReference>
<feature type="region of interest" description="Disordered" evidence="6">
    <location>
        <begin position="505"/>
        <end position="528"/>
    </location>
</feature>
<dbReference type="Gene3D" id="1.10.510.10">
    <property type="entry name" value="Transferase(Phosphotransferase) domain 1"/>
    <property type="match status" value="1"/>
</dbReference>
<dbReference type="PROSITE" id="PS50011">
    <property type="entry name" value="PROTEIN_KINASE_DOM"/>
    <property type="match status" value="1"/>
</dbReference>
<evidence type="ECO:0000256" key="4">
    <source>
        <dbReference type="ARBA" id="ARBA00022777"/>
    </source>
</evidence>
<dbReference type="InterPro" id="IPR011009">
    <property type="entry name" value="Kinase-like_dom_sf"/>
</dbReference>
<dbReference type="Proteomes" id="UP000014760">
    <property type="component" value="Unassembled WGS sequence"/>
</dbReference>
<dbReference type="GO" id="GO:0004674">
    <property type="term" value="F:protein serine/threonine kinase activity"/>
    <property type="evidence" value="ECO:0007669"/>
    <property type="project" value="UniProtKB-KW"/>
</dbReference>
<dbReference type="InterPro" id="IPR008271">
    <property type="entry name" value="Ser/Thr_kinase_AS"/>
</dbReference>
<organism evidence="8">
    <name type="scientific">Capitella teleta</name>
    <name type="common">Polychaete worm</name>
    <dbReference type="NCBI Taxonomy" id="283909"/>
    <lineage>
        <taxon>Eukaryota</taxon>
        <taxon>Metazoa</taxon>
        <taxon>Spiralia</taxon>
        <taxon>Lophotrochozoa</taxon>
        <taxon>Annelida</taxon>
        <taxon>Polychaeta</taxon>
        <taxon>Sedentaria</taxon>
        <taxon>Scolecida</taxon>
        <taxon>Capitellidae</taxon>
        <taxon>Capitella</taxon>
    </lineage>
</organism>
<dbReference type="PANTHER" id="PTHR24342:SF20">
    <property type="entry name" value="MYOSIN LIGHT CHAIN KINASE, SMOOTH MUSCLE"/>
    <property type="match status" value="1"/>
</dbReference>
<gene>
    <name evidence="8" type="ORF">CAPTEDRAFT_163463</name>
</gene>
<evidence type="ECO:0000256" key="3">
    <source>
        <dbReference type="ARBA" id="ARBA00022741"/>
    </source>
</evidence>
<feature type="compositionally biased region" description="Pro residues" evidence="6">
    <location>
        <begin position="396"/>
        <end position="408"/>
    </location>
</feature>
<dbReference type="HOGENOM" id="CLU_516056_0_0_1"/>
<proteinExistence type="predicted"/>
<feature type="compositionally biased region" description="Basic and acidic residues" evidence="6">
    <location>
        <begin position="368"/>
        <end position="384"/>
    </location>
</feature>
<evidence type="ECO:0000256" key="6">
    <source>
        <dbReference type="SAM" id="MobiDB-lite"/>
    </source>
</evidence>
<evidence type="ECO:0000256" key="5">
    <source>
        <dbReference type="ARBA" id="ARBA00022840"/>
    </source>
</evidence>
<dbReference type="Gene3D" id="3.30.200.20">
    <property type="entry name" value="Phosphorylase Kinase, domain 1"/>
    <property type="match status" value="1"/>
</dbReference>
<keyword evidence="4" id="KW-0418">Kinase</keyword>
<reference evidence="10" key="1">
    <citation type="submission" date="2012-12" db="EMBL/GenBank/DDBJ databases">
        <authorList>
            <person name="Hellsten U."/>
            <person name="Grimwood J."/>
            <person name="Chapman J.A."/>
            <person name="Shapiro H."/>
            <person name="Aerts A."/>
            <person name="Otillar R.P."/>
            <person name="Terry A.Y."/>
            <person name="Boore J.L."/>
            <person name="Simakov O."/>
            <person name="Marletaz F."/>
            <person name="Cho S.-J."/>
            <person name="Edsinger-Gonzales E."/>
            <person name="Havlak P."/>
            <person name="Kuo D.-H."/>
            <person name="Larsson T."/>
            <person name="Lv J."/>
            <person name="Arendt D."/>
            <person name="Savage R."/>
            <person name="Osoegawa K."/>
            <person name="de Jong P."/>
            <person name="Lindberg D.R."/>
            <person name="Seaver E.C."/>
            <person name="Weisblat D.A."/>
            <person name="Putnam N.H."/>
            <person name="Grigoriev I.V."/>
            <person name="Rokhsar D.S."/>
        </authorList>
    </citation>
    <scope>NUCLEOTIDE SEQUENCE</scope>
    <source>
        <strain evidence="10">I ESC-2004</strain>
    </source>
</reference>
<dbReference type="InterPro" id="IPR000719">
    <property type="entry name" value="Prot_kinase_dom"/>
</dbReference>
<dbReference type="GO" id="GO:0005524">
    <property type="term" value="F:ATP binding"/>
    <property type="evidence" value="ECO:0007669"/>
    <property type="project" value="UniProtKB-KW"/>
</dbReference>
<dbReference type="GO" id="GO:0043065">
    <property type="term" value="P:positive regulation of apoptotic process"/>
    <property type="evidence" value="ECO:0007669"/>
    <property type="project" value="TreeGrafter"/>
</dbReference>
<feature type="compositionally biased region" description="Basic and acidic residues" evidence="6">
    <location>
        <begin position="325"/>
        <end position="335"/>
    </location>
</feature>
<keyword evidence="10" id="KW-1185">Reference proteome</keyword>
<dbReference type="EMBL" id="KB293180">
    <property type="protein sequence ID" value="ELU16387.1"/>
    <property type="molecule type" value="Genomic_DNA"/>
</dbReference>
<keyword evidence="3" id="KW-0547">Nucleotide-binding</keyword>
<evidence type="ECO:0000259" key="7">
    <source>
        <dbReference type="PROSITE" id="PS50011"/>
    </source>
</evidence>
<dbReference type="OMA" id="LYATHQY"/>
<dbReference type="GO" id="GO:0005634">
    <property type="term" value="C:nucleus"/>
    <property type="evidence" value="ECO:0007669"/>
    <property type="project" value="TreeGrafter"/>
</dbReference>
<accession>R7VCU6</accession>
<dbReference type="Pfam" id="PF00069">
    <property type="entry name" value="Pkinase"/>
    <property type="match status" value="1"/>
</dbReference>
<dbReference type="AlphaFoldDB" id="R7VCU6"/>
<dbReference type="PROSITE" id="PS00108">
    <property type="entry name" value="PROTEIN_KINASE_ST"/>
    <property type="match status" value="1"/>
</dbReference>
<reference evidence="8 10" key="2">
    <citation type="journal article" date="2013" name="Nature">
        <title>Insights into bilaterian evolution from three spiralian genomes.</title>
        <authorList>
            <person name="Simakov O."/>
            <person name="Marletaz F."/>
            <person name="Cho S.J."/>
            <person name="Edsinger-Gonzales E."/>
            <person name="Havlak P."/>
            <person name="Hellsten U."/>
            <person name="Kuo D.H."/>
            <person name="Larsson T."/>
            <person name="Lv J."/>
            <person name="Arendt D."/>
            <person name="Savage R."/>
            <person name="Osoegawa K."/>
            <person name="de Jong P."/>
            <person name="Grimwood J."/>
            <person name="Chapman J.A."/>
            <person name="Shapiro H."/>
            <person name="Aerts A."/>
            <person name="Otillar R.P."/>
            <person name="Terry A.Y."/>
            <person name="Boore J.L."/>
            <person name="Grigoriev I.V."/>
            <person name="Lindberg D.R."/>
            <person name="Seaver E.C."/>
            <person name="Weisblat D.A."/>
            <person name="Putnam N.H."/>
            <person name="Rokhsar D.S."/>
        </authorList>
    </citation>
    <scope>NUCLEOTIDE SEQUENCE</scope>
    <source>
        <strain evidence="8 10">I ESC-2004</strain>
    </source>
</reference>
<feature type="region of interest" description="Disordered" evidence="6">
    <location>
        <begin position="286"/>
        <end position="484"/>
    </location>
</feature>
<keyword evidence="2" id="KW-0808">Transferase</keyword>
<evidence type="ECO:0000313" key="10">
    <source>
        <dbReference type="Proteomes" id="UP000014760"/>
    </source>
</evidence>